<evidence type="ECO:0000256" key="1">
    <source>
        <dbReference type="SAM" id="Coils"/>
    </source>
</evidence>
<dbReference type="Gene3D" id="3.30.420.10">
    <property type="entry name" value="Ribonuclease H-like superfamily/Ribonuclease H"/>
    <property type="match status" value="1"/>
</dbReference>
<dbReference type="SUPFAM" id="SSF53098">
    <property type="entry name" value="Ribonuclease H-like"/>
    <property type="match status" value="1"/>
</dbReference>
<dbReference type="Proteomes" id="UP001196136">
    <property type="component" value="Unassembled WGS sequence"/>
</dbReference>
<sequence>IIKALKENEQGRKVGDISREMGIDTSTFYYWRKKYGGMEVAHMKRLKELEEENRKLKQMYADASLDIRMLKDVLSKKFLGPSDKKQRAKYLQEAYSVCVSRSCGVLDLARSMWYYHSKRDDTEVIDALSRLAEELPTRGFEVYYKRLRREGRNWNRKRVLRVYRSMNLKLRRKHKKRLPTRTKNPLEAPMGLNEVWSMDFMADVLSDGRKIRVFNVMDDCNREALAMDVGLNYPAIRVVETLSQLEEEIGLPKTIRCDNGPEFISKALSQWCKSRRVELQFIQPGKPMQNGYMERLNRFYREDVLDAYWFNDLHQVRTLTQKWMEDYNTRHPHSSIGDMPPREYKNRFGEEFFP</sequence>
<evidence type="ECO:0000313" key="4">
    <source>
        <dbReference type="Proteomes" id="UP001196136"/>
    </source>
</evidence>
<dbReference type="PANTHER" id="PTHR47515">
    <property type="entry name" value="LOW CALCIUM RESPONSE LOCUS PROTEIN T"/>
    <property type="match status" value="1"/>
</dbReference>
<dbReference type="InterPro" id="IPR036397">
    <property type="entry name" value="RNaseH_sf"/>
</dbReference>
<proteinExistence type="predicted"/>
<dbReference type="InterPro" id="IPR012337">
    <property type="entry name" value="RNaseH-like_sf"/>
</dbReference>
<name>A0ABS7EXN1_9FLAO</name>
<dbReference type="InterPro" id="IPR009057">
    <property type="entry name" value="Homeodomain-like_sf"/>
</dbReference>
<keyword evidence="1" id="KW-0175">Coiled coil</keyword>
<dbReference type="InterPro" id="IPR002514">
    <property type="entry name" value="Transposase_8"/>
</dbReference>
<evidence type="ECO:0000313" key="3">
    <source>
        <dbReference type="EMBL" id="MBW8202105.1"/>
    </source>
</evidence>
<dbReference type="Pfam" id="PF13683">
    <property type="entry name" value="rve_3"/>
    <property type="match status" value="1"/>
</dbReference>
<dbReference type="Pfam" id="PF01527">
    <property type="entry name" value="HTH_Tnp_1"/>
    <property type="match status" value="1"/>
</dbReference>
<organism evidence="3 4">
    <name type="scientific">Flagellimonas abyssi</name>
    <dbReference type="NCBI Taxonomy" id="2864871"/>
    <lineage>
        <taxon>Bacteria</taxon>
        <taxon>Pseudomonadati</taxon>
        <taxon>Bacteroidota</taxon>
        <taxon>Flavobacteriia</taxon>
        <taxon>Flavobacteriales</taxon>
        <taxon>Flavobacteriaceae</taxon>
        <taxon>Flagellimonas</taxon>
    </lineage>
</organism>
<dbReference type="SUPFAM" id="SSF46689">
    <property type="entry name" value="Homeodomain-like"/>
    <property type="match status" value="1"/>
</dbReference>
<dbReference type="InterPro" id="IPR001584">
    <property type="entry name" value="Integrase_cat-core"/>
</dbReference>
<evidence type="ECO:0000259" key="2">
    <source>
        <dbReference type="PROSITE" id="PS50994"/>
    </source>
</evidence>
<feature type="coiled-coil region" evidence="1">
    <location>
        <begin position="39"/>
        <end position="66"/>
    </location>
</feature>
<feature type="domain" description="Integrase catalytic" evidence="2">
    <location>
        <begin position="185"/>
        <end position="348"/>
    </location>
</feature>
<gene>
    <name evidence="3" type="ORF">K1F36_19985</name>
</gene>
<comment type="caution">
    <text evidence="3">The sequence shown here is derived from an EMBL/GenBank/DDBJ whole genome shotgun (WGS) entry which is preliminary data.</text>
</comment>
<keyword evidence="4" id="KW-1185">Reference proteome</keyword>
<dbReference type="NCBIfam" id="NF033516">
    <property type="entry name" value="transpos_IS3"/>
    <property type="match status" value="1"/>
</dbReference>
<feature type="non-terminal residue" evidence="3">
    <location>
        <position position="1"/>
    </location>
</feature>
<dbReference type="EMBL" id="JAHZSV010000098">
    <property type="protein sequence ID" value="MBW8202105.1"/>
    <property type="molecule type" value="Genomic_DNA"/>
</dbReference>
<feature type="non-terminal residue" evidence="3">
    <location>
        <position position="354"/>
    </location>
</feature>
<dbReference type="PROSITE" id="PS50994">
    <property type="entry name" value="INTEGRASE"/>
    <property type="match status" value="1"/>
</dbReference>
<reference evidence="3 4" key="1">
    <citation type="submission" date="2021-08" db="EMBL/GenBank/DDBJ databases">
        <title>Muricauda profundi sp. nov., a marine bacterium isolated from deep seawater of the Mariana Trench.</title>
        <authorList>
            <person name="Wei Y."/>
        </authorList>
    </citation>
    <scope>NUCLEOTIDE SEQUENCE [LARGE SCALE GENOMIC DNA]</scope>
    <source>
        <strain evidence="3 4">W52</strain>
    </source>
</reference>
<dbReference type="RefSeq" id="WP_220115359.1">
    <property type="nucleotide sequence ID" value="NZ_JAHZSV010000098.1"/>
</dbReference>
<accession>A0ABS7EXN1</accession>
<protein>
    <submittedName>
        <fullName evidence="3">IS3 family transposase</fullName>
    </submittedName>
</protein>
<dbReference type="PANTHER" id="PTHR47515:SF2">
    <property type="entry name" value="INTEGRASE CORE DOMAIN PROTEIN"/>
    <property type="match status" value="1"/>
</dbReference>
<dbReference type="InterPro" id="IPR048020">
    <property type="entry name" value="Transpos_IS3"/>
</dbReference>